<comment type="caution">
    <text evidence="4">The sequence shown here is derived from an EMBL/GenBank/DDBJ whole genome shotgun (WGS) entry which is preliminary data.</text>
</comment>
<dbReference type="SMART" id="SM00034">
    <property type="entry name" value="CLECT"/>
    <property type="match status" value="1"/>
</dbReference>
<reference evidence="4" key="1">
    <citation type="submission" date="2022-01" db="EMBL/GenBank/DDBJ databases">
        <title>Genome Sequence Resource for Two Populations of Ditylenchus destructor, the Migratory Endoparasitic Phytonematode.</title>
        <authorList>
            <person name="Zhang H."/>
            <person name="Lin R."/>
            <person name="Xie B."/>
        </authorList>
    </citation>
    <scope>NUCLEOTIDE SEQUENCE</scope>
    <source>
        <strain evidence="4">BazhouSP</strain>
    </source>
</reference>
<feature type="signal peptide" evidence="2">
    <location>
        <begin position="1"/>
        <end position="20"/>
    </location>
</feature>
<gene>
    <name evidence="4" type="ORF">DdX_17481</name>
</gene>
<keyword evidence="5" id="KW-1185">Reference proteome</keyword>
<dbReference type="InterPro" id="IPR016186">
    <property type="entry name" value="C-type_lectin-like/link_sf"/>
</dbReference>
<dbReference type="EMBL" id="JAKKPZ010000189">
    <property type="protein sequence ID" value="KAI1699185.1"/>
    <property type="molecule type" value="Genomic_DNA"/>
</dbReference>
<feature type="chain" id="PRO_5042010033" evidence="2">
    <location>
        <begin position="21"/>
        <end position="192"/>
    </location>
</feature>
<dbReference type="Pfam" id="PF00059">
    <property type="entry name" value="Lectin_C"/>
    <property type="match status" value="1"/>
</dbReference>
<dbReference type="InterPro" id="IPR001304">
    <property type="entry name" value="C-type_lectin-like"/>
</dbReference>
<dbReference type="CDD" id="cd00037">
    <property type="entry name" value="CLECT"/>
    <property type="match status" value="1"/>
</dbReference>
<feature type="domain" description="C-type lectin" evidence="3">
    <location>
        <begin position="34"/>
        <end position="188"/>
    </location>
</feature>
<organism evidence="4 5">
    <name type="scientific">Ditylenchus destructor</name>
    <dbReference type="NCBI Taxonomy" id="166010"/>
    <lineage>
        <taxon>Eukaryota</taxon>
        <taxon>Metazoa</taxon>
        <taxon>Ecdysozoa</taxon>
        <taxon>Nematoda</taxon>
        <taxon>Chromadorea</taxon>
        <taxon>Rhabditida</taxon>
        <taxon>Tylenchina</taxon>
        <taxon>Tylenchomorpha</taxon>
        <taxon>Sphaerularioidea</taxon>
        <taxon>Anguinidae</taxon>
        <taxon>Anguininae</taxon>
        <taxon>Ditylenchus</taxon>
    </lineage>
</organism>
<keyword evidence="2" id="KW-0732">Signal</keyword>
<dbReference type="AlphaFoldDB" id="A0AAD4MLB3"/>
<evidence type="ECO:0000313" key="5">
    <source>
        <dbReference type="Proteomes" id="UP001201812"/>
    </source>
</evidence>
<dbReference type="SUPFAM" id="SSF56436">
    <property type="entry name" value="C-type lectin-like"/>
    <property type="match status" value="1"/>
</dbReference>
<evidence type="ECO:0000256" key="2">
    <source>
        <dbReference type="SAM" id="SignalP"/>
    </source>
</evidence>
<dbReference type="PROSITE" id="PS50041">
    <property type="entry name" value="C_TYPE_LECTIN_2"/>
    <property type="match status" value="1"/>
</dbReference>
<dbReference type="InterPro" id="IPR050111">
    <property type="entry name" value="C-type_lectin/snaclec_domain"/>
</dbReference>
<accession>A0AAD4MLB3</accession>
<evidence type="ECO:0000259" key="3">
    <source>
        <dbReference type="PROSITE" id="PS50041"/>
    </source>
</evidence>
<evidence type="ECO:0000313" key="4">
    <source>
        <dbReference type="EMBL" id="KAI1699185.1"/>
    </source>
</evidence>
<dbReference type="PANTHER" id="PTHR22803">
    <property type="entry name" value="MANNOSE, PHOSPHOLIPASE, LECTIN RECEPTOR RELATED"/>
    <property type="match status" value="1"/>
</dbReference>
<sequence length="192" mass="20549">MLRMLFFLFTLLFLSHYFTSHLTSATCAPGWSEFTGKCYKLVKGSYNHPQAQAHCTALGGTLSSTHNEKENAFVRGLLDEEMKKTGAGGVYHIGMMFSRTYSNASGPVSSAVWMDGTPVDFGNPAVGGFEPGTSPWSDGKAFGRPAEPSGDGLDGKAPELCVAMIQSADVNGDWSDVSCKSLANMVCKKKSI</sequence>
<feature type="region of interest" description="Disordered" evidence="1">
    <location>
        <begin position="136"/>
        <end position="155"/>
    </location>
</feature>
<name>A0AAD4MLB3_9BILA</name>
<dbReference type="Proteomes" id="UP001201812">
    <property type="component" value="Unassembled WGS sequence"/>
</dbReference>
<protein>
    <submittedName>
        <fullName evidence="4">Lectin c-type domain-containing protein</fullName>
    </submittedName>
</protein>
<proteinExistence type="predicted"/>
<evidence type="ECO:0000256" key="1">
    <source>
        <dbReference type="SAM" id="MobiDB-lite"/>
    </source>
</evidence>
<dbReference type="InterPro" id="IPR016187">
    <property type="entry name" value="CTDL_fold"/>
</dbReference>
<dbReference type="Gene3D" id="3.10.100.10">
    <property type="entry name" value="Mannose-Binding Protein A, subunit A"/>
    <property type="match status" value="1"/>
</dbReference>